<keyword evidence="3" id="KW-0378">Hydrolase</keyword>
<dbReference type="EMBL" id="BAABUJ010000035">
    <property type="protein sequence ID" value="GAA5804440.1"/>
    <property type="molecule type" value="Genomic_DNA"/>
</dbReference>
<sequence>MGITDLWKLLEQSERRFSLEQLSSYANKNGKSLRVAIDVALWSFQVRASVVGDCSELRAMFFRFCRLYEYGIRPVFVFDGPNRPRYKRNKEIDTTPSHTKFTRDLKELITHFNFSMWEAYGEAEAECALLERLGFVDIIFTGDSDVFLFGGRHVVRRWPKERQEQLSCYDLLWIFDTTKLDRSDLILIGLLRGSDYDTHGTKGIGINSSAQLTKCHLHHEIMDDIQLFGRDIKLDDERVQHLFDDLTYELHHNTYGNLTHKRSNVVLDAKFFDFSIVIDFIHPTTKIGSIKSGLDIELAQQLEKNLSYHYEPDWLNLAEFAQVSFKWPAEYLLKRFSSVLYPGFMANKLRRQQPSFKKKRRLADDQSNTQDSVTLSQQDEFYQANLLLHMKDSTEEDLVKITQSKMSSGDIQLYRVEWNRSTFEAFLQIIQLKLNWLDFQDTDIELLKETQEVDSFSSVKRQWVDANYIHYTYPSIALEYQNQQKKNNNSFLILPSKRN</sequence>
<dbReference type="CDD" id="cd09870">
    <property type="entry name" value="PIN_YEN1"/>
    <property type="match status" value="1"/>
</dbReference>
<dbReference type="Pfam" id="PF00752">
    <property type="entry name" value="XPG_N"/>
    <property type="match status" value="1"/>
</dbReference>
<feature type="domain" description="XPG N-terminal" evidence="5">
    <location>
        <begin position="1"/>
        <end position="92"/>
    </location>
</feature>
<dbReference type="SUPFAM" id="SSF88723">
    <property type="entry name" value="PIN domain-like"/>
    <property type="match status" value="1"/>
</dbReference>
<evidence type="ECO:0000256" key="1">
    <source>
        <dbReference type="ARBA" id="ARBA00005283"/>
    </source>
</evidence>
<dbReference type="InterPro" id="IPR029060">
    <property type="entry name" value="PIN-like_dom_sf"/>
</dbReference>
<evidence type="ECO:0000256" key="3">
    <source>
        <dbReference type="ARBA" id="ARBA00022801"/>
    </source>
</evidence>
<dbReference type="InterPro" id="IPR006086">
    <property type="entry name" value="XPG-I_dom"/>
</dbReference>
<evidence type="ECO:0000313" key="7">
    <source>
        <dbReference type="Proteomes" id="UP001476247"/>
    </source>
</evidence>
<dbReference type="Gene3D" id="1.10.150.20">
    <property type="entry name" value="5' to 3' exonuclease, C-terminal subdomain"/>
    <property type="match status" value="1"/>
</dbReference>
<accession>A0ABP9YCT4</accession>
<dbReference type="InterPro" id="IPR001044">
    <property type="entry name" value="XPG/Rad2_eukaryotes"/>
</dbReference>
<dbReference type="SUPFAM" id="SSF47807">
    <property type="entry name" value="5' to 3' exonuclease, C-terminal subdomain"/>
    <property type="match status" value="1"/>
</dbReference>
<proteinExistence type="inferred from homology"/>
<feature type="domain" description="XPG-I" evidence="4">
    <location>
        <begin position="110"/>
        <end position="182"/>
    </location>
</feature>
<evidence type="ECO:0000259" key="4">
    <source>
        <dbReference type="SMART" id="SM00484"/>
    </source>
</evidence>
<keyword evidence="2" id="KW-0540">Nuclease</keyword>
<protein>
    <submittedName>
        <fullName evidence="6">Uncharacterized protein</fullName>
    </submittedName>
</protein>
<dbReference type="PRINTS" id="PR00853">
    <property type="entry name" value="XPGRADSUPER"/>
</dbReference>
<dbReference type="InterPro" id="IPR006085">
    <property type="entry name" value="XPG_DNA_repair_N"/>
</dbReference>
<dbReference type="PRINTS" id="PR00066">
    <property type="entry name" value="XRODRMPGMNTG"/>
</dbReference>
<dbReference type="SMART" id="SM00485">
    <property type="entry name" value="XPGN"/>
    <property type="match status" value="1"/>
</dbReference>
<organism evidence="6 7">
    <name type="scientific">Helicostylum pulchrum</name>
    <dbReference type="NCBI Taxonomy" id="562976"/>
    <lineage>
        <taxon>Eukaryota</taxon>
        <taxon>Fungi</taxon>
        <taxon>Fungi incertae sedis</taxon>
        <taxon>Mucoromycota</taxon>
        <taxon>Mucoromycotina</taxon>
        <taxon>Mucoromycetes</taxon>
        <taxon>Mucorales</taxon>
        <taxon>Mucorineae</taxon>
        <taxon>Mucoraceae</taxon>
        <taxon>Helicostylum</taxon>
    </lineage>
</organism>
<dbReference type="Proteomes" id="UP001476247">
    <property type="component" value="Unassembled WGS sequence"/>
</dbReference>
<dbReference type="PANTHER" id="PTHR11081">
    <property type="entry name" value="FLAP ENDONUCLEASE FAMILY MEMBER"/>
    <property type="match status" value="1"/>
</dbReference>
<keyword evidence="7" id="KW-1185">Reference proteome</keyword>
<dbReference type="SMART" id="SM00484">
    <property type="entry name" value="XPGI"/>
    <property type="match status" value="1"/>
</dbReference>
<evidence type="ECO:0000259" key="5">
    <source>
        <dbReference type="SMART" id="SM00485"/>
    </source>
</evidence>
<dbReference type="InterPro" id="IPR036279">
    <property type="entry name" value="5-3_exonuclease_C_sf"/>
</dbReference>
<comment type="caution">
    <text evidence="6">The sequence shown here is derived from an EMBL/GenBank/DDBJ whole genome shotgun (WGS) entry which is preliminary data.</text>
</comment>
<dbReference type="Pfam" id="PF00867">
    <property type="entry name" value="XPG_I"/>
    <property type="match status" value="1"/>
</dbReference>
<evidence type="ECO:0000313" key="6">
    <source>
        <dbReference type="EMBL" id="GAA5804440.1"/>
    </source>
</evidence>
<dbReference type="Gene3D" id="3.40.50.1010">
    <property type="entry name" value="5'-nuclease"/>
    <property type="match status" value="2"/>
</dbReference>
<gene>
    <name evidence="6" type="ORF">HPULCUR_009933</name>
</gene>
<dbReference type="InterPro" id="IPR006084">
    <property type="entry name" value="XPG/Rad2"/>
</dbReference>
<name>A0ABP9YCT4_9FUNG</name>
<reference evidence="6 7" key="1">
    <citation type="submission" date="2024-04" db="EMBL/GenBank/DDBJ databases">
        <title>genome sequences of Mucor flavus KT1a and Helicostylum pulchrum KT1b strains isolation_sourced from the surface of a dry-aged beef.</title>
        <authorList>
            <person name="Toyotome T."/>
            <person name="Hosono M."/>
            <person name="Torimaru M."/>
            <person name="Fukuda K."/>
            <person name="Mikami N."/>
        </authorList>
    </citation>
    <scope>NUCLEOTIDE SEQUENCE [LARGE SCALE GENOMIC DNA]</scope>
    <source>
        <strain evidence="6 7">KT1b</strain>
    </source>
</reference>
<comment type="similarity">
    <text evidence="1">Belongs to the XPG/RAD2 endonuclease family. XPG subfamily.</text>
</comment>
<evidence type="ECO:0000256" key="2">
    <source>
        <dbReference type="ARBA" id="ARBA00022722"/>
    </source>
</evidence>
<dbReference type="PANTHER" id="PTHR11081:SF75">
    <property type="entry name" value="ENDONUCLEASE, PUTATIVE (AFU_ORTHOLOGUE AFUA_3G13260)-RELATED"/>
    <property type="match status" value="1"/>
</dbReference>